<sequence>MANDHYYTQDPASAHDVRTFSFTFEGRTLSFTTDAGVFSKGHVDPGTLLLARSLPADLAGRALDLGCGWGALSVLTLCRFPQLELVMSDVNRRALDLAQQNVRANGMAAQAVLSDGLQAVEGMFDVVLTNPPIRAGKQVIYAMFADSRARLNPGGRLILVIRKQQGAPSAQKYLSTLFGQVELLARDAGYWILCCTA</sequence>
<keyword evidence="1 4" id="KW-0489">Methyltransferase</keyword>
<dbReference type="InterPro" id="IPR029063">
    <property type="entry name" value="SAM-dependent_MTases_sf"/>
</dbReference>
<organism evidence="4 5">
    <name type="scientific">Candidatus Onthenecus intestinigallinarum</name>
    <dbReference type="NCBI Taxonomy" id="2840875"/>
    <lineage>
        <taxon>Bacteria</taxon>
        <taxon>Bacillati</taxon>
        <taxon>Bacillota</taxon>
        <taxon>Clostridia</taxon>
        <taxon>Eubacteriales</taxon>
        <taxon>Candidatus Onthenecus</taxon>
    </lineage>
</organism>
<dbReference type="Pfam" id="PF05175">
    <property type="entry name" value="MTS"/>
    <property type="match status" value="1"/>
</dbReference>
<evidence type="ECO:0000256" key="1">
    <source>
        <dbReference type="ARBA" id="ARBA00022603"/>
    </source>
</evidence>
<dbReference type="PANTHER" id="PTHR47816">
    <property type="entry name" value="RIBOSOMAL RNA SMALL SUBUNIT METHYLTRANSFERASE C"/>
    <property type="match status" value="1"/>
</dbReference>
<evidence type="ECO:0000313" key="4">
    <source>
        <dbReference type="EMBL" id="HIQ72014.1"/>
    </source>
</evidence>
<dbReference type="Proteomes" id="UP000886887">
    <property type="component" value="Unassembled WGS sequence"/>
</dbReference>
<dbReference type="AlphaFoldDB" id="A0A9D0ZA89"/>
<dbReference type="SUPFAM" id="SSF53335">
    <property type="entry name" value="S-adenosyl-L-methionine-dependent methyltransferases"/>
    <property type="match status" value="1"/>
</dbReference>
<accession>A0A9D0ZA89</accession>
<comment type="caution">
    <text evidence="4">The sequence shown here is derived from an EMBL/GenBank/DDBJ whole genome shotgun (WGS) entry which is preliminary data.</text>
</comment>
<evidence type="ECO:0000259" key="3">
    <source>
        <dbReference type="Pfam" id="PF05175"/>
    </source>
</evidence>
<reference evidence="4" key="1">
    <citation type="submission" date="2020-10" db="EMBL/GenBank/DDBJ databases">
        <authorList>
            <person name="Gilroy R."/>
        </authorList>
    </citation>
    <scope>NUCLEOTIDE SEQUENCE</scope>
    <source>
        <strain evidence="4">ChiSxjej2B14-6234</strain>
    </source>
</reference>
<reference evidence="4" key="2">
    <citation type="journal article" date="2021" name="PeerJ">
        <title>Extensive microbial diversity within the chicken gut microbiome revealed by metagenomics and culture.</title>
        <authorList>
            <person name="Gilroy R."/>
            <person name="Ravi A."/>
            <person name="Getino M."/>
            <person name="Pursley I."/>
            <person name="Horton D.L."/>
            <person name="Alikhan N.F."/>
            <person name="Baker D."/>
            <person name="Gharbi K."/>
            <person name="Hall N."/>
            <person name="Watson M."/>
            <person name="Adriaenssens E.M."/>
            <person name="Foster-Nyarko E."/>
            <person name="Jarju S."/>
            <person name="Secka A."/>
            <person name="Antonio M."/>
            <person name="Oren A."/>
            <person name="Chaudhuri R.R."/>
            <person name="La Ragione R."/>
            <person name="Hildebrand F."/>
            <person name="Pallen M.J."/>
        </authorList>
    </citation>
    <scope>NUCLEOTIDE SEQUENCE</scope>
    <source>
        <strain evidence="4">ChiSxjej2B14-6234</strain>
    </source>
</reference>
<dbReference type="GO" id="GO:0032259">
    <property type="term" value="P:methylation"/>
    <property type="evidence" value="ECO:0007669"/>
    <property type="project" value="UniProtKB-KW"/>
</dbReference>
<dbReference type="EMBL" id="DVFJ01000027">
    <property type="protein sequence ID" value="HIQ72014.1"/>
    <property type="molecule type" value="Genomic_DNA"/>
</dbReference>
<dbReference type="PANTHER" id="PTHR47816:SF4">
    <property type="entry name" value="RIBOSOMAL RNA SMALL SUBUNIT METHYLTRANSFERASE C"/>
    <property type="match status" value="1"/>
</dbReference>
<dbReference type="InterPro" id="IPR046977">
    <property type="entry name" value="RsmC/RlmG"/>
</dbReference>
<dbReference type="InterPro" id="IPR007848">
    <property type="entry name" value="Small_mtfrase_dom"/>
</dbReference>
<keyword evidence="2" id="KW-0808">Transferase</keyword>
<dbReference type="CDD" id="cd02440">
    <property type="entry name" value="AdoMet_MTases"/>
    <property type="match status" value="1"/>
</dbReference>
<dbReference type="Gene3D" id="3.40.50.150">
    <property type="entry name" value="Vaccinia Virus protein VP39"/>
    <property type="match status" value="1"/>
</dbReference>
<gene>
    <name evidence="4" type="ORF">IAB73_07400</name>
</gene>
<evidence type="ECO:0000313" key="5">
    <source>
        <dbReference type="Proteomes" id="UP000886887"/>
    </source>
</evidence>
<name>A0A9D0ZA89_9FIRM</name>
<dbReference type="GO" id="GO:0008757">
    <property type="term" value="F:S-adenosylmethionine-dependent methyltransferase activity"/>
    <property type="evidence" value="ECO:0007669"/>
    <property type="project" value="InterPro"/>
</dbReference>
<feature type="domain" description="Methyltransferase small" evidence="3">
    <location>
        <begin position="29"/>
        <end position="193"/>
    </location>
</feature>
<evidence type="ECO:0000256" key="2">
    <source>
        <dbReference type="ARBA" id="ARBA00022679"/>
    </source>
</evidence>
<proteinExistence type="predicted"/>
<protein>
    <submittedName>
        <fullName evidence="4">Methyltransferase</fullName>
    </submittedName>
</protein>